<evidence type="ECO:0000256" key="4">
    <source>
        <dbReference type="RuleBase" id="RU003836"/>
    </source>
</evidence>
<dbReference type="InterPro" id="IPR001045">
    <property type="entry name" value="Spermi_synthase"/>
</dbReference>
<dbReference type="InterPro" id="IPR030373">
    <property type="entry name" value="PABS_CS"/>
</dbReference>
<dbReference type="Gene3D" id="2.30.140.10">
    <property type="entry name" value="Spermidine synthase, tetramerisation domain"/>
    <property type="match status" value="1"/>
</dbReference>
<gene>
    <name evidence="6" type="ORF">O3M35_009215</name>
</gene>
<dbReference type="SUPFAM" id="SSF53335">
    <property type="entry name" value="S-adenosyl-L-methionine-dependent methyltransferases"/>
    <property type="match status" value="1"/>
</dbReference>
<evidence type="ECO:0000313" key="6">
    <source>
        <dbReference type="EMBL" id="KAK9505070.1"/>
    </source>
</evidence>
<keyword evidence="2 3" id="KW-0808">Transferase</keyword>
<evidence type="ECO:0000313" key="7">
    <source>
        <dbReference type="Proteomes" id="UP001461498"/>
    </source>
</evidence>
<organism evidence="6 7">
    <name type="scientific">Rhynocoris fuscipes</name>
    <dbReference type="NCBI Taxonomy" id="488301"/>
    <lineage>
        <taxon>Eukaryota</taxon>
        <taxon>Metazoa</taxon>
        <taxon>Ecdysozoa</taxon>
        <taxon>Arthropoda</taxon>
        <taxon>Hexapoda</taxon>
        <taxon>Insecta</taxon>
        <taxon>Pterygota</taxon>
        <taxon>Neoptera</taxon>
        <taxon>Paraneoptera</taxon>
        <taxon>Hemiptera</taxon>
        <taxon>Heteroptera</taxon>
        <taxon>Panheteroptera</taxon>
        <taxon>Cimicomorpha</taxon>
        <taxon>Reduviidae</taxon>
        <taxon>Harpactorinae</taxon>
        <taxon>Harpactorini</taxon>
        <taxon>Rhynocoris</taxon>
    </lineage>
</organism>
<dbReference type="Pfam" id="PF17284">
    <property type="entry name" value="Spermine_synt_N"/>
    <property type="match status" value="1"/>
</dbReference>
<comment type="similarity">
    <text evidence="1 4">Belongs to the spermidine/spermine synthase family.</text>
</comment>
<sequence length="289" mass="32594">MDLFKKGWFTEIYDLSPGMTLSLEIKNILHQEKSKYQDILVAETKSCGKMLVLDGIIQCTEFDEFSYQEMISFLPLCSHPDPKKVLIVGGGDGGVAREVTKHPSVELVEQVEIDDRVIDLCKKYLPSMAVGFKHPKLKLHVGDGFEFMKQRTQQYDVIITDSSDPVGPAIPLFKQEYFKLMRSALKPGGIVCSQASNPWSNTKEYVEVTNVCKDLFPSSGFAYTSVPTYPNGVIGFALGSLNKETNFKEPVKRFSEEELSKMELRYYNSDVHKAAFCLPNFMKNALNVK</sequence>
<dbReference type="CDD" id="cd02440">
    <property type="entry name" value="AdoMet_MTases"/>
    <property type="match status" value="1"/>
</dbReference>
<dbReference type="NCBIfam" id="NF002010">
    <property type="entry name" value="PRK00811.1"/>
    <property type="match status" value="1"/>
</dbReference>
<dbReference type="HAMAP" id="MF_00198">
    <property type="entry name" value="Spermidine_synth"/>
    <property type="match status" value="1"/>
</dbReference>
<evidence type="ECO:0000256" key="3">
    <source>
        <dbReference type="PROSITE-ProRule" id="PRU00354"/>
    </source>
</evidence>
<accession>A0AAW1D4C0</accession>
<dbReference type="InterPro" id="IPR035246">
    <property type="entry name" value="Spermidine_synt_N"/>
</dbReference>
<dbReference type="GO" id="GO:0005829">
    <property type="term" value="C:cytosol"/>
    <property type="evidence" value="ECO:0007669"/>
    <property type="project" value="TreeGrafter"/>
</dbReference>
<protein>
    <recommendedName>
        <fullName evidence="5">PABS domain-containing protein</fullName>
    </recommendedName>
</protein>
<dbReference type="InterPro" id="IPR037163">
    <property type="entry name" value="Spermidine_synt_N_sf"/>
</dbReference>
<dbReference type="GO" id="GO:0004766">
    <property type="term" value="F:spermidine synthase activity"/>
    <property type="evidence" value="ECO:0007669"/>
    <property type="project" value="TreeGrafter"/>
</dbReference>
<dbReference type="AlphaFoldDB" id="A0AAW1D4C0"/>
<name>A0AAW1D4C0_9HEMI</name>
<feature type="active site" description="Proton acceptor" evidence="3">
    <location>
        <position position="161"/>
    </location>
</feature>
<keyword evidence="3" id="KW-0620">Polyamine biosynthesis</keyword>
<proteinExistence type="inferred from homology"/>
<dbReference type="PROSITE" id="PS51006">
    <property type="entry name" value="PABS_2"/>
    <property type="match status" value="1"/>
</dbReference>
<dbReference type="EMBL" id="JAPXFL010000006">
    <property type="protein sequence ID" value="KAK9505071.1"/>
    <property type="molecule type" value="Genomic_DNA"/>
</dbReference>
<reference evidence="6 7" key="1">
    <citation type="submission" date="2022-12" db="EMBL/GenBank/DDBJ databases">
        <title>Chromosome-level genome assembly of true bugs.</title>
        <authorList>
            <person name="Ma L."/>
            <person name="Li H."/>
        </authorList>
    </citation>
    <scope>NUCLEOTIDE SEQUENCE [LARGE SCALE GENOMIC DNA]</scope>
    <source>
        <strain evidence="6">Lab_2022b</strain>
    </source>
</reference>
<dbReference type="PANTHER" id="PTHR11558:SF11">
    <property type="entry name" value="SPERMIDINE SYNTHASE"/>
    <property type="match status" value="1"/>
</dbReference>
<dbReference type="InterPro" id="IPR029063">
    <property type="entry name" value="SAM-dependent_MTases_sf"/>
</dbReference>
<dbReference type="PANTHER" id="PTHR11558">
    <property type="entry name" value="SPERMIDINE/SPERMINE SYNTHASE"/>
    <property type="match status" value="1"/>
</dbReference>
<dbReference type="InterPro" id="IPR030374">
    <property type="entry name" value="PABS"/>
</dbReference>
<comment type="caution">
    <text evidence="6">The sequence shown here is derived from an EMBL/GenBank/DDBJ whole genome shotgun (WGS) entry which is preliminary data.</text>
</comment>
<dbReference type="Gene3D" id="3.40.50.150">
    <property type="entry name" value="Vaccinia Virus protein VP39"/>
    <property type="match status" value="1"/>
</dbReference>
<dbReference type="NCBIfam" id="TIGR00417">
    <property type="entry name" value="speE"/>
    <property type="match status" value="1"/>
</dbReference>
<dbReference type="Pfam" id="PF01564">
    <property type="entry name" value="Spermine_synth"/>
    <property type="match status" value="1"/>
</dbReference>
<evidence type="ECO:0000259" key="5">
    <source>
        <dbReference type="PROSITE" id="PS51006"/>
    </source>
</evidence>
<keyword evidence="7" id="KW-1185">Reference proteome</keyword>
<dbReference type="Proteomes" id="UP001461498">
    <property type="component" value="Unassembled WGS sequence"/>
</dbReference>
<dbReference type="GO" id="GO:0008295">
    <property type="term" value="P:spermidine biosynthetic process"/>
    <property type="evidence" value="ECO:0007669"/>
    <property type="project" value="TreeGrafter"/>
</dbReference>
<dbReference type="PROSITE" id="PS01330">
    <property type="entry name" value="PABS_1"/>
    <property type="match status" value="1"/>
</dbReference>
<dbReference type="EMBL" id="JAPXFL010000006">
    <property type="protein sequence ID" value="KAK9505070.1"/>
    <property type="molecule type" value="Genomic_DNA"/>
</dbReference>
<evidence type="ECO:0000256" key="1">
    <source>
        <dbReference type="ARBA" id="ARBA00007867"/>
    </source>
</evidence>
<evidence type="ECO:0000256" key="2">
    <source>
        <dbReference type="ARBA" id="ARBA00022679"/>
    </source>
</evidence>
<feature type="domain" description="PABS" evidence="5">
    <location>
        <begin position="6"/>
        <end position="241"/>
    </location>
</feature>
<dbReference type="FunFam" id="3.40.50.150:FF:000013">
    <property type="entry name" value="Spermidine synthase"/>
    <property type="match status" value="1"/>
</dbReference>